<evidence type="ECO:0000313" key="7">
    <source>
        <dbReference type="EMBL" id="AEI42124.1"/>
    </source>
</evidence>
<dbReference type="AlphaFoldDB" id="F8FDF4"/>
<evidence type="ECO:0000256" key="3">
    <source>
        <dbReference type="ARBA" id="ARBA00022692"/>
    </source>
</evidence>
<dbReference type="PANTHER" id="PTHR43723">
    <property type="entry name" value="COBALT TRANSPORT PROTEIN CBIQ"/>
    <property type="match status" value="1"/>
</dbReference>
<dbReference type="NCBIfam" id="TIGR02454">
    <property type="entry name" value="ECF_T_CbiQ"/>
    <property type="match status" value="1"/>
</dbReference>
<sequence>MIRQIDTIACTNRMEDVSPLWKSGLAAALLLLAYAAHGPVQLLVILWMLRWTLRHAGVPPLFYLTLLGSACVFYAASLPALLIEFVPSASLPAAPDAGDAAEGRWTLLALPSWTVYVTGNGLHTAAALFLRMLAGLCCMFFLMLTTPFPKLLLVLRTLRVPLLVIELMQITYRFLFLLTETAQQLYTAQRARGGQTGFRRRLQDTAALVFRLFGRTMERYRGLSQGLASRGYTGDILPASEIGRFVPPRFRREGWAGLLLLLTAEAGLRWGGGA</sequence>
<keyword evidence="4 6" id="KW-1133">Transmembrane helix</keyword>
<dbReference type="PANTHER" id="PTHR43723:SF1">
    <property type="entry name" value="COBALT TRANSPORT PROTEIN CBIQ"/>
    <property type="match status" value="1"/>
</dbReference>
<evidence type="ECO:0000256" key="5">
    <source>
        <dbReference type="ARBA" id="ARBA00023136"/>
    </source>
</evidence>
<comment type="subcellular location">
    <subcellularLocation>
        <location evidence="1">Cell membrane</location>
        <topology evidence="1">Multi-pass membrane protein</topology>
    </subcellularLocation>
</comment>
<dbReference type="KEGG" id="pms:KNP414_03580"/>
<organism evidence="7 8">
    <name type="scientific">Paenibacillus mucilaginosus (strain KNP414)</name>
    <dbReference type="NCBI Taxonomy" id="1036673"/>
    <lineage>
        <taxon>Bacteria</taxon>
        <taxon>Bacillati</taxon>
        <taxon>Bacillota</taxon>
        <taxon>Bacilli</taxon>
        <taxon>Bacillales</taxon>
        <taxon>Paenibacillaceae</taxon>
        <taxon>Paenibacillus</taxon>
    </lineage>
</organism>
<reference evidence="8" key="1">
    <citation type="submission" date="2011-06" db="EMBL/GenBank/DDBJ databases">
        <title>Complete genome sequence of Paenibacillus mucilaginosus KNP414.</title>
        <authorList>
            <person name="Wang J."/>
            <person name="Hu S."/>
            <person name="Hu X."/>
            <person name="Zhang B."/>
            <person name="Dong D."/>
            <person name="Zhang S."/>
            <person name="Zhao K."/>
            <person name="Wu D."/>
        </authorList>
    </citation>
    <scope>NUCLEOTIDE SEQUENCE [LARGE SCALE GENOMIC DNA]</scope>
    <source>
        <strain evidence="8">KNP414</strain>
    </source>
</reference>
<accession>F8FDF4</accession>
<reference evidence="7 8" key="2">
    <citation type="journal article" date="2013" name="Genome Announc.">
        <title>Genome Sequence of Growth-Improving Paenibacillus mucilaginosus Strain KNP414.</title>
        <authorList>
            <person name="Lu J.J."/>
            <person name="Wang J.F."/>
            <person name="Hu X.F."/>
        </authorList>
    </citation>
    <scope>NUCLEOTIDE SEQUENCE [LARGE SCALE GENOMIC DNA]</scope>
    <source>
        <strain evidence="7 8">KNP414</strain>
    </source>
</reference>
<dbReference type="InterPro" id="IPR052770">
    <property type="entry name" value="Cobalt_transport_CbiQ"/>
</dbReference>
<keyword evidence="3 6" id="KW-0812">Transmembrane</keyword>
<evidence type="ECO:0000256" key="1">
    <source>
        <dbReference type="ARBA" id="ARBA00004651"/>
    </source>
</evidence>
<feature type="transmembrane region" description="Helical" evidence="6">
    <location>
        <begin position="128"/>
        <end position="148"/>
    </location>
</feature>
<keyword evidence="2" id="KW-1003">Cell membrane</keyword>
<keyword evidence="5 6" id="KW-0472">Membrane</keyword>
<dbReference type="RefSeq" id="WP_013917281.1">
    <property type="nucleotide sequence ID" value="NC_015690.1"/>
</dbReference>
<protein>
    <submittedName>
        <fullName evidence="7">Cobalt transport protein</fullName>
    </submittedName>
</protein>
<dbReference type="CDD" id="cd16914">
    <property type="entry name" value="EcfT"/>
    <property type="match status" value="1"/>
</dbReference>
<dbReference type="InterPro" id="IPR003339">
    <property type="entry name" value="ABC/ECF_trnsptr_transmembrane"/>
</dbReference>
<dbReference type="Proteomes" id="UP000006620">
    <property type="component" value="Chromosome"/>
</dbReference>
<feature type="transmembrane region" description="Helical" evidence="6">
    <location>
        <begin position="24"/>
        <end position="49"/>
    </location>
</feature>
<dbReference type="HOGENOM" id="CLU_056469_5_1_9"/>
<feature type="transmembrane region" description="Helical" evidence="6">
    <location>
        <begin position="61"/>
        <end position="83"/>
    </location>
</feature>
<dbReference type="EMBL" id="CP002869">
    <property type="protein sequence ID" value="AEI42124.1"/>
    <property type="molecule type" value="Genomic_DNA"/>
</dbReference>
<dbReference type="GO" id="GO:0043190">
    <property type="term" value="C:ATP-binding cassette (ABC) transporter complex"/>
    <property type="evidence" value="ECO:0007669"/>
    <property type="project" value="InterPro"/>
</dbReference>
<dbReference type="PATRIC" id="fig|1036673.3.peg.3285"/>
<gene>
    <name evidence="7" type="ordered locus">KNP414_03580</name>
</gene>
<name>F8FDF4_PAEMK</name>
<dbReference type="GO" id="GO:0006824">
    <property type="term" value="P:cobalt ion transport"/>
    <property type="evidence" value="ECO:0007669"/>
    <property type="project" value="InterPro"/>
</dbReference>
<dbReference type="InterPro" id="IPR012809">
    <property type="entry name" value="ECF_CbiQ"/>
</dbReference>
<evidence type="ECO:0000256" key="4">
    <source>
        <dbReference type="ARBA" id="ARBA00022989"/>
    </source>
</evidence>
<evidence type="ECO:0000256" key="6">
    <source>
        <dbReference type="SAM" id="Phobius"/>
    </source>
</evidence>
<dbReference type="Pfam" id="PF02361">
    <property type="entry name" value="CbiQ"/>
    <property type="match status" value="1"/>
</dbReference>
<evidence type="ECO:0000256" key="2">
    <source>
        <dbReference type="ARBA" id="ARBA00022475"/>
    </source>
</evidence>
<evidence type="ECO:0000313" key="8">
    <source>
        <dbReference type="Proteomes" id="UP000006620"/>
    </source>
</evidence>
<proteinExistence type="predicted"/>